<keyword evidence="7" id="KW-0496">Mitochondrion</keyword>
<accession>A0A813R5U3</accession>
<evidence type="ECO:0000256" key="2">
    <source>
        <dbReference type="ARBA" id="ARBA00004325"/>
    </source>
</evidence>
<evidence type="ECO:0000256" key="1">
    <source>
        <dbReference type="ARBA" id="ARBA00004167"/>
    </source>
</evidence>
<evidence type="ECO:0000256" key="7">
    <source>
        <dbReference type="ARBA" id="ARBA00023128"/>
    </source>
</evidence>
<keyword evidence="6 10" id="KW-1133">Transmembrane helix</keyword>
<dbReference type="InterPro" id="IPR010548">
    <property type="entry name" value="BNIP3"/>
</dbReference>
<gene>
    <name evidence="11" type="ORF">OXX778_LOCUS5357</name>
</gene>
<dbReference type="AlphaFoldDB" id="A0A813R5U3"/>
<feature type="region of interest" description="Disordered" evidence="9">
    <location>
        <begin position="168"/>
        <end position="188"/>
    </location>
</feature>
<feature type="compositionally biased region" description="Polar residues" evidence="9">
    <location>
        <begin position="168"/>
        <end position="178"/>
    </location>
</feature>
<dbReference type="GO" id="GO:0042802">
    <property type="term" value="F:identical protein binding"/>
    <property type="evidence" value="ECO:0007669"/>
    <property type="project" value="UniProtKB-ARBA"/>
</dbReference>
<comment type="subcellular location">
    <subcellularLocation>
        <location evidence="1">Membrane</location>
        <topology evidence="1">Single-pass membrane protein</topology>
    </subcellularLocation>
    <subcellularLocation>
        <location evidence="2">Mitochondrion membrane</location>
    </subcellularLocation>
</comment>
<evidence type="ECO:0000256" key="4">
    <source>
        <dbReference type="ARBA" id="ARBA00022692"/>
    </source>
</evidence>
<evidence type="ECO:0000313" key="11">
    <source>
        <dbReference type="EMBL" id="CAF0779047.1"/>
    </source>
</evidence>
<evidence type="ECO:0000256" key="10">
    <source>
        <dbReference type="SAM" id="Phobius"/>
    </source>
</evidence>
<comment type="similarity">
    <text evidence="3">Belongs to the NIP3 family.</text>
</comment>
<organism evidence="11 12">
    <name type="scientific">Brachionus calyciflorus</name>
    <dbReference type="NCBI Taxonomy" id="104777"/>
    <lineage>
        <taxon>Eukaryota</taxon>
        <taxon>Metazoa</taxon>
        <taxon>Spiralia</taxon>
        <taxon>Gnathifera</taxon>
        <taxon>Rotifera</taxon>
        <taxon>Eurotatoria</taxon>
        <taxon>Monogononta</taxon>
        <taxon>Pseudotrocha</taxon>
        <taxon>Ploima</taxon>
        <taxon>Brachionidae</taxon>
        <taxon>Brachionus</taxon>
    </lineage>
</organism>
<dbReference type="OrthoDB" id="10032306at2759"/>
<evidence type="ECO:0000313" key="12">
    <source>
        <dbReference type="Proteomes" id="UP000663879"/>
    </source>
</evidence>
<evidence type="ECO:0000256" key="3">
    <source>
        <dbReference type="ARBA" id="ARBA00007710"/>
    </source>
</evidence>
<sequence length="387" mass="43437">MATTPTTTTTTPPSTPILHHINIDFLNESWCELQYKSGCSSTGSISHLNHSVNPEVLEKLLQEAQKELSPLPKCDSSVSSLFYQDISPSSSIKKIEKSTEPERNTQKSNRVVKTTVINKSNKNLVNLNSSNSIKPIVNSKINVYDYDSYEEDDDVDLDYVEDDTYDETNFSSFNNERTTVPGAPGPAVSTPCQNCIKHKKQIELLIEKQIDNQKELIKIKNDFEVKLLNKSLEISCASSSTPTVIASLTPTSRNDKSICTSPILSKSGSNTPGQKVINSQDWIKYFSSRPQAQPPKEWNFVHPNSAKSKIDNLRKHMSEDILINDASLNKSNEQMNYSSLVNSFKVLSKENIGKLLFTHMASFIVGATLMFLVFKRHMNIRNSVYFI</sequence>
<dbReference type="GO" id="GO:0043065">
    <property type="term" value="P:positive regulation of apoptotic process"/>
    <property type="evidence" value="ECO:0007669"/>
    <property type="project" value="InterPro"/>
</dbReference>
<keyword evidence="4 10" id="KW-0812">Transmembrane</keyword>
<dbReference type="EMBL" id="CAJNOC010000579">
    <property type="protein sequence ID" value="CAF0779047.1"/>
    <property type="molecule type" value="Genomic_DNA"/>
</dbReference>
<keyword evidence="12" id="KW-1185">Reference proteome</keyword>
<protein>
    <submittedName>
        <fullName evidence="11">Uncharacterized protein</fullName>
    </submittedName>
</protein>
<evidence type="ECO:0000256" key="6">
    <source>
        <dbReference type="ARBA" id="ARBA00022989"/>
    </source>
</evidence>
<dbReference type="Proteomes" id="UP000663879">
    <property type="component" value="Unassembled WGS sequence"/>
</dbReference>
<feature type="transmembrane region" description="Helical" evidence="10">
    <location>
        <begin position="355"/>
        <end position="374"/>
    </location>
</feature>
<dbReference type="GO" id="GO:0006915">
    <property type="term" value="P:apoptotic process"/>
    <property type="evidence" value="ECO:0007669"/>
    <property type="project" value="UniProtKB-KW"/>
</dbReference>
<name>A0A813R5U3_9BILA</name>
<reference evidence="11" key="1">
    <citation type="submission" date="2021-02" db="EMBL/GenBank/DDBJ databases">
        <authorList>
            <person name="Nowell W R."/>
        </authorList>
    </citation>
    <scope>NUCLEOTIDE SEQUENCE</scope>
    <source>
        <strain evidence="11">Ploen Becks lab</strain>
    </source>
</reference>
<proteinExistence type="inferred from homology"/>
<comment type="caution">
    <text evidence="11">The sequence shown here is derived from an EMBL/GenBank/DDBJ whole genome shotgun (WGS) entry which is preliminary data.</text>
</comment>
<evidence type="ECO:0000256" key="9">
    <source>
        <dbReference type="SAM" id="MobiDB-lite"/>
    </source>
</evidence>
<keyword evidence="5" id="KW-0053">Apoptosis</keyword>
<dbReference type="Pfam" id="PF06553">
    <property type="entry name" value="BNIP3"/>
    <property type="match status" value="1"/>
</dbReference>
<keyword evidence="8 10" id="KW-0472">Membrane</keyword>
<evidence type="ECO:0000256" key="8">
    <source>
        <dbReference type="ARBA" id="ARBA00023136"/>
    </source>
</evidence>
<dbReference type="GO" id="GO:0031966">
    <property type="term" value="C:mitochondrial membrane"/>
    <property type="evidence" value="ECO:0007669"/>
    <property type="project" value="UniProtKB-SubCell"/>
</dbReference>
<evidence type="ECO:0000256" key="5">
    <source>
        <dbReference type="ARBA" id="ARBA00022703"/>
    </source>
</evidence>